<dbReference type="EMBL" id="JQEC01000014">
    <property type="protein sequence ID" value="KGJ95880.1"/>
    <property type="molecule type" value="Genomic_DNA"/>
</dbReference>
<evidence type="ECO:0000313" key="2">
    <source>
        <dbReference type="Proteomes" id="UP000029868"/>
    </source>
</evidence>
<dbReference type="NCBIfam" id="NF047593">
    <property type="entry name" value="IS66_ISAeme5_TnpA"/>
    <property type="match status" value="1"/>
</dbReference>
<gene>
    <name evidence="1" type="ORF">GAB14E_1792</name>
</gene>
<dbReference type="PATRIC" id="fig|28229.3.peg.1398"/>
<dbReference type="RefSeq" id="WP_156115681.1">
    <property type="nucleotide sequence ID" value="NZ_JQEC01000014.1"/>
</dbReference>
<sequence length="53" mass="6268">MSRKTSDEWRNLVEQQVSCGLSVSKFCEQQQLNVKYFYARKAIIVFNEFMLSS</sequence>
<name>A0A099L0B2_COLPS</name>
<dbReference type="Proteomes" id="UP000029868">
    <property type="component" value="Unassembled WGS sequence"/>
</dbReference>
<organism evidence="1 2">
    <name type="scientific">Colwellia psychrerythraea</name>
    <name type="common">Vibrio psychroerythus</name>
    <dbReference type="NCBI Taxonomy" id="28229"/>
    <lineage>
        <taxon>Bacteria</taxon>
        <taxon>Pseudomonadati</taxon>
        <taxon>Pseudomonadota</taxon>
        <taxon>Gammaproteobacteria</taxon>
        <taxon>Alteromonadales</taxon>
        <taxon>Colwelliaceae</taxon>
        <taxon>Colwellia</taxon>
    </lineage>
</organism>
<comment type="caution">
    <text evidence="1">The sequence shown here is derived from an EMBL/GenBank/DDBJ whole genome shotgun (WGS) entry which is preliminary data.</text>
</comment>
<dbReference type="AlphaFoldDB" id="A0A099L0B2"/>
<protein>
    <recommendedName>
        <fullName evidence="3">Transposase</fullName>
    </recommendedName>
</protein>
<reference evidence="1 2" key="1">
    <citation type="submission" date="2014-08" db="EMBL/GenBank/DDBJ databases">
        <title>Genomic and Phenotypic Diversity of Colwellia psychrerythraea strains from Disparate Marine Basins.</title>
        <authorList>
            <person name="Techtmann S.M."/>
            <person name="Stelling S.C."/>
            <person name="Utturkar S.M."/>
            <person name="Alshibli N."/>
            <person name="Harris A."/>
            <person name="Brown S.D."/>
            <person name="Hazen T.C."/>
        </authorList>
    </citation>
    <scope>NUCLEOTIDE SEQUENCE [LARGE SCALE GENOMIC DNA]</scope>
    <source>
        <strain evidence="1 2">GAB14E</strain>
    </source>
</reference>
<evidence type="ECO:0008006" key="3">
    <source>
        <dbReference type="Google" id="ProtNLM"/>
    </source>
</evidence>
<proteinExistence type="predicted"/>
<evidence type="ECO:0000313" key="1">
    <source>
        <dbReference type="EMBL" id="KGJ95880.1"/>
    </source>
</evidence>
<dbReference type="OrthoDB" id="6267223at2"/>
<accession>A0A099L0B2</accession>